<proteinExistence type="predicted"/>
<comment type="caution">
    <text evidence="1">The sequence shown here is derived from an EMBL/GenBank/DDBJ whole genome shotgun (WGS) entry which is preliminary data.</text>
</comment>
<gene>
    <name evidence="1" type="ORF">AN619_20450</name>
</gene>
<evidence type="ECO:0000313" key="2">
    <source>
        <dbReference type="Proteomes" id="UP000070456"/>
    </source>
</evidence>
<name>A0A140L2V0_9FIRM</name>
<dbReference type="EMBL" id="LOEE01000045">
    <property type="protein sequence ID" value="KXG74875.1"/>
    <property type="molecule type" value="Genomic_DNA"/>
</dbReference>
<dbReference type="AlphaFoldDB" id="A0A140L2V0"/>
<reference evidence="1 2" key="1">
    <citation type="submission" date="2015-12" db="EMBL/GenBank/DDBJ databases">
        <title>Draft genome sequence of the thermoanaerobe Thermotalea metallivorans, an isolate from the runoff channel of the Great Artesian Basin, Australia.</title>
        <authorList>
            <person name="Patel B.K."/>
        </authorList>
    </citation>
    <scope>NUCLEOTIDE SEQUENCE [LARGE SCALE GENOMIC DNA]</scope>
    <source>
        <strain evidence="1 2">B2-1</strain>
    </source>
</reference>
<accession>A0A140L2V0</accession>
<sequence length="103" mass="11557">MTHNESVGSIVKEISNYLYLRNFGLTCRCQWIKKVLTAQPMSVKTFDYSINYFVPALIMLSANFRYLPTSMEQLVIASTFATSDLCAPLSFVGSIDPFVSLTV</sequence>
<evidence type="ECO:0000313" key="1">
    <source>
        <dbReference type="EMBL" id="KXG74875.1"/>
    </source>
</evidence>
<protein>
    <submittedName>
        <fullName evidence="1">Uncharacterized protein</fullName>
    </submittedName>
</protein>
<dbReference type="Proteomes" id="UP000070456">
    <property type="component" value="Unassembled WGS sequence"/>
</dbReference>
<keyword evidence="2" id="KW-1185">Reference proteome</keyword>
<organism evidence="1 2">
    <name type="scientific">Thermotalea metallivorans</name>
    <dbReference type="NCBI Taxonomy" id="520762"/>
    <lineage>
        <taxon>Bacteria</taxon>
        <taxon>Bacillati</taxon>
        <taxon>Bacillota</taxon>
        <taxon>Clostridia</taxon>
        <taxon>Peptostreptococcales</taxon>
        <taxon>Thermotaleaceae</taxon>
        <taxon>Thermotalea</taxon>
    </lineage>
</organism>